<dbReference type="Gene3D" id="3.40.960.10">
    <property type="entry name" value="VSR Endonuclease"/>
    <property type="match status" value="1"/>
</dbReference>
<sequence>MTDVVSPKKRSEMMSGIRGKNTKPELIVRQELHRRGFRYRLHHKGLPGKPDLVFPKYKTVIFVNGCFWHGHNCKLFKWPKSNPQFWKEKISGNQVRDEKQRKALEEGGWQVITVWECSLKGKSPHDIMAEIDSISERLTQNG</sequence>
<dbReference type="RefSeq" id="WP_062383120.1">
    <property type="nucleotide sequence ID" value="NZ_CP014544.1"/>
</dbReference>
<dbReference type="GO" id="GO:0004519">
    <property type="term" value="F:endonuclease activity"/>
    <property type="evidence" value="ECO:0007669"/>
    <property type="project" value="UniProtKB-KW"/>
</dbReference>
<comment type="similarity">
    <text evidence="6">Belongs to the vsr family.</text>
</comment>
<reference evidence="7 8" key="1">
    <citation type="submission" date="2015-12" db="EMBL/GenBank/DDBJ databases">
        <authorList>
            <person name="Shamseldin A."/>
            <person name="Moawad H."/>
            <person name="Abd El-Rahim W.M."/>
            <person name="Sadowsky M.J."/>
        </authorList>
    </citation>
    <scope>NUCLEOTIDE SEQUENCE [LARGE SCALE GENOMIC DNA]</scope>
    <source>
        <strain evidence="7 8">SM2</strain>
    </source>
</reference>
<dbReference type="CDD" id="cd00221">
    <property type="entry name" value="Vsr"/>
    <property type="match status" value="1"/>
</dbReference>
<evidence type="ECO:0000256" key="4">
    <source>
        <dbReference type="ARBA" id="ARBA00022801"/>
    </source>
</evidence>
<dbReference type="AlphaFoldDB" id="A0A127M287"/>
<organism evidence="7 8">
    <name type="scientific">Zhongshania aliphaticivorans</name>
    <dbReference type="NCBI Taxonomy" id="1470434"/>
    <lineage>
        <taxon>Bacteria</taxon>
        <taxon>Pseudomonadati</taxon>
        <taxon>Pseudomonadota</taxon>
        <taxon>Gammaproteobacteria</taxon>
        <taxon>Cellvibrionales</taxon>
        <taxon>Spongiibacteraceae</taxon>
        <taxon>Zhongshania</taxon>
    </lineage>
</organism>
<dbReference type="EC" id="3.1.-.-" evidence="6"/>
<dbReference type="GO" id="GO:0016787">
    <property type="term" value="F:hydrolase activity"/>
    <property type="evidence" value="ECO:0007669"/>
    <property type="project" value="UniProtKB-KW"/>
</dbReference>
<dbReference type="Pfam" id="PF03852">
    <property type="entry name" value="Vsr"/>
    <property type="match status" value="1"/>
</dbReference>
<dbReference type="REBASE" id="140864">
    <property type="entry name" value="V.ZalSM2IIP"/>
</dbReference>
<keyword evidence="3 6" id="KW-0227">DNA damage</keyword>
<name>A0A127M287_9GAMM</name>
<gene>
    <name evidence="7" type="ORF">AZF00_03020</name>
</gene>
<keyword evidence="2 6" id="KW-0255">Endonuclease</keyword>
<evidence type="ECO:0000256" key="2">
    <source>
        <dbReference type="ARBA" id="ARBA00022759"/>
    </source>
</evidence>
<dbReference type="InterPro" id="IPR011335">
    <property type="entry name" value="Restrct_endonuc-II-like"/>
</dbReference>
<dbReference type="PIRSF" id="PIRSF018267">
    <property type="entry name" value="VSR_endonuc"/>
    <property type="match status" value="1"/>
</dbReference>
<evidence type="ECO:0000256" key="5">
    <source>
        <dbReference type="ARBA" id="ARBA00023204"/>
    </source>
</evidence>
<keyword evidence="1 6" id="KW-0540">Nuclease</keyword>
<protein>
    <recommendedName>
        <fullName evidence="6">Very short patch repair endonuclease</fullName>
        <ecNumber evidence="6">3.1.-.-</ecNumber>
    </recommendedName>
</protein>
<keyword evidence="5 6" id="KW-0234">DNA repair</keyword>
<comment type="function">
    <text evidence="6">May nick specific sequences that contain T:G mispairs resulting from m5C-deamination.</text>
</comment>
<evidence type="ECO:0000256" key="6">
    <source>
        <dbReference type="PIRNR" id="PIRNR018267"/>
    </source>
</evidence>
<dbReference type="STRING" id="1470434.AZF00_03020"/>
<dbReference type="InterPro" id="IPR004603">
    <property type="entry name" value="DNA_mismatch_endonuc_vsr"/>
</dbReference>
<dbReference type="NCBIfam" id="TIGR00632">
    <property type="entry name" value="vsr"/>
    <property type="match status" value="1"/>
</dbReference>
<dbReference type="KEGG" id="zal:AZF00_03020"/>
<evidence type="ECO:0000256" key="3">
    <source>
        <dbReference type="ARBA" id="ARBA00022763"/>
    </source>
</evidence>
<evidence type="ECO:0000313" key="7">
    <source>
        <dbReference type="EMBL" id="AMO67334.1"/>
    </source>
</evidence>
<dbReference type="SUPFAM" id="SSF52980">
    <property type="entry name" value="Restriction endonuclease-like"/>
    <property type="match status" value="1"/>
</dbReference>
<evidence type="ECO:0000313" key="8">
    <source>
        <dbReference type="Proteomes" id="UP000074119"/>
    </source>
</evidence>
<keyword evidence="4 6" id="KW-0378">Hydrolase</keyword>
<dbReference type="Proteomes" id="UP000074119">
    <property type="component" value="Chromosome"/>
</dbReference>
<dbReference type="EMBL" id="CP014544">
    <property type="protein sequence ID" value="AMO67334.1"/>
    <property type="molecule type" value="Genomic_DNA"/>
</dbReference>
<evidence type="ECO:0000256" key="1">
    <source>
        <dbReference type="ARBA" id="ARBA00022722"/>
    </source>
</evidence>
<dbReference type="GO" id="GO:0006298">
    <property type="term" value="P:mismatch repair"/>
    <property type="evidence" value="ECO:0007669"/>
    <property type="project" value="UniProtKB-UniRule"/>
</dbReference>
<accession>A0A127M287</accession>
<proteinExistence type="inferred from homology"/>